<dbReference type="InterPro" id="IPR011495">
    <property type="entry name" value="Sig_transdc_His_kin_sub2_dim/P"/>
</dbReference>
<dbReference type="Gene3D" id="3.30.450.280">
    <property type="entry name" value="GAF domain"/>
    <property type="match status" value="1"/>
</dbReference>
<sequence length="471" mass="50977">MSITADICRKATALSAEQIAGLEAIEGMIELAADIACAQITVYASAAADHFLVIVTQAKPHTSFIDYKANLLGSTIHSSEEPLVWRTITTGESITGQREWAWGRETLVMHTFPLHDSHGNIIAAVSLEASIDDSGAGSSSSLVETAKMLLASAESVGGTQRPLAPRDGIMIIDSHGQILYANAAAVSIYKMLGVGRIVGRRIYDRNLNARIAQRALHTHQSQEHELELGGTTLLQRAIPIVQKGQTTRIILLIADVTDIKKKEKELLVKSAVIQEIHHRVKNNLQTVASLLRLQARRSTFPEVKAALRESVNRILSISVVHEFLSQQDKESIDVAEVAKNILDLIIQNMLEPDFNIQTVFTGPTVILPSEQATSLALAINELIQNSLEHGFVGLNEGVIGVDIASGKDAYQIEIYDNGVGLPTDFTPQATRSLGLQIVKTLVENDLGGQFTLYSNAGTRARIIIPRISGGG</sequence>
<dbReference type="PROSITE" id="PS50109">
    <property type="entry name" value="HIS_KIN"/>
    <property type="match status" value="1"/>
</dbReference>
<dbReference type="Pfam" id="PF02518">
    <property type="entry name" value="HATPase_c"/>
    <property type="match status" value="1"/>
</dbReference>
<evidence type="ECO:0000313" key="11">
    <source>
        <dbReference type="Proteomes" id="UP000076268"/>
    </source>
</evidence>
<evidence type="ECO:0000256" key="1">
    <source>
        <dbReference type="ARBA" id="ARBA00000085"/>
    </source>
</evidence>
<dbReference type="InterPro" id="IPR011102">
    <property type="entry name" value="Sig_transdc_His_kinase_HWE"/>
</dbReference>
<dbReference type="GO" id="GO:0004673">
    <property type="term" value="F:protein histidine kinase activity"/>
    <property type="evidence" value="ECO:0007669"/>
    <property type="project" value="UniProtKB-EC"/>
</dbReference>
<evidence type="ECO:0000256" key="7">
    <source>
        <dbReference type="ARBA" id="ARBA00022840"/>
    </source>
</evidence>
<organism evidence="10 11">
    <name type="scientific">Anaerosporomusa subterranea</name>
    <dbReference type="NCBI Taxonomy" id="1794912"/>
    <lineage>
        <taxon>Bacteria</taxon>
        <taxon>Bacillati</taxon>
        <taxon>Bacillota</taxon>
        <taxon>Negativicutes</taxon>
        <taxon>Acetonemataceae</taxon>
        <taxon>Anaerosporomusa</taxon>
    </lineage>
</organism>
<dbReference type="InterPro" id="IPR036890">
    <property type="entry name" value="HATPase_C_sf"/>
</dbReference>
<keyword evidence="6 10" id="KW-0418">Kinase</keyword>
<dbReference type="GO" id="GO:0000160">
    <property type="term" value="P:phosphorelay signal transduction system"/>
    <property type="evidence" value="ECO:0007669"/>
    <property type="project" value="UniProtKB-KW"/>
</dbReference>
<dbReference type="PANTHER" id="PTHR41523:SF8">
    <property type="entry name" value="ETHYLENE RESPONSE SENSOR PROTEIN"/>
    <property type="match status" value="1"/>
</dbReference>
<feature type="domain" description="Histidine kinase" evidence="9">
    <location>
        <begin position="275"/>
        <end position="468"/>
    </location>
</feature>
<protein>
    <recommendedName>
        <fullName evidence="2">histidine kinase</fullName>
        <ecNumber evidence="2">2.7.13.3</ecNumber>
    </recommendedName>
</protein>
<dbReference type="InterPro" id="IPR035965">
    <property type="entry name" value="PAS-like_dom_sf"/>
</dbReference>
<evidence type="ECO:0000256" key="3">
    <source>
        <dbReference type="ARBA" id="ARBA00022553"/>
    </source>
</evidence>
<evidence type="ECO:0000256" key="5">
    <source>
        <dbReference type="ARBA" id="ARBA00022741"/>
    </source>
</evidence>
<dbReference type="InterPro" id="IPR022066">
    <property type="entry name" value="PdtaS_GAF"/>
</dbReference>
<proteinExistence type="predicted"/>
<dbReference type="InterPro" id="IPR038424">
    <property type="entry name" value="H_kinase_PdtaS_GAF_sf"/>
</dbReference>
<dbReference type="SUPFAM" id="SSF55785">
    <property type="entry name" value="PYP-like sensor domain (PAS domain)"/>
    <property type="match status" value="1"/>
</dbReference>
<evidence type="ECO:0000256" key="2">
    <source>
        <dbReference type="ARBA" id="ARBA00012438"/>
    </source>
</evidence>
<dbReference type="OrthoDB" id="9767435at2"/>
<dbReference type="STRING" id="1794912.AXX12_13745"/>
<evidence type="ECO:0000313" key="10">
    <source>
        <dbReference type="EMBL" id="KYZ75226.1"/>
    </source>
</evidence>
<evidence type="ECO:0000256" key="4">
    <source>
        <dbReference type="ARBA" id="ARBA00022679"/>
    </source>
</evidence>
<evidence type="ECO:0000256" key="6">
    <source>
        <dbReference type="ARBA" id="ARBA00022777"/>
    </source>
</evidence>
<keyword evidence="4" id="KW-0808">Transferase</keyword>
<dbReference type="InterPro" id="IPR000014">
    <property type="entry name" value="PAS"/>
</dbReference>
<dbReference type="EMBL" id="LSGP01000025">
    <property type="protein sequence ID" value="KYZ75226.1"/>
    <property type="molecule type" value="Genomic_DNA"/>
</dbReference>
<evidence type="ECO:0000256" key="8">
    <source>
        <dbReference type="ARBA" id="ARBA00023012"/>
    </source>
</evidence>
<dbReference type="CDD" id="cd00130">
    <property type="entry name" value="PAS"/>
    <property type="match status" value="1"/>
</dbReference>
<keyword evidence="3" id="KW-0597">Phosphoprotein</keyword>
<dbReference type="PANTHER" id="PTHR41523">
    <property type="entry name" value="TWO-COMPONENT SYSTEM SENSOR PROTEIN"/>
    <property type="match status" value="1"/>
</dbReference>
<keyword evidence="8" id="KW-0902">Two-component regulatory system</keyword>
<dbReference type="InterPro" id="IPR005467">
    <property type="entry name" value="His_kinase_dom"/>
</dbReference>
<evidence type="ECO:0000259" key="9">
    <source>
        <dbReference type="PROSITE" id="PS50109"/>
    </source>
</evidence>
<comment type="catalytic activity">
    <reaction evidence="1">
        <text>ATP + protein L-histidine = ADP + protein N-phospho-L-histidine.</text>
        <dbReference type="EC" id="2.7.13.3"/>
    </reaction>
</comment>
<gene>
    <name evidence="10" type="ORF">AXX12_13745</name>
</gene>
<dbReference type="AlphaFoldDB" id="A0A154BMS4"/>
<keyword evidence="5" id="KW-0547">Nucleotide-binding</keyword>
<comment type="caution">
    <text evidence="10">The sequence shown here is derived from an EMBL/GenBank/DDBJ whole genome shotgun (WGS) entry which is preliminary data.</text>
</comment>
<dbReference type="RefSeq" id="WP_066244817.1">
    <property type="nucleotide sequence ID" value="NZ_LSGP01000025.1"/>
</dbReference>
<dbReference type="SMART" id="SM00387">
    <property type="entry name" value="HATPase_c"/>
    <property type="match status" value="1"/>
</dbReference>
<keyword evidence="7" id="KW-0067">ATP-binding</keyword>
<name>A0A154BMS4_ANASB</name>
<dbReference type="GO" id="GO:0005524">
    <property type="term" value="F:ATP binding"/>
    <property type="evidence" value="ECO:0007669"/>
    <property type="project" value="UniProtKB-KW"/>
</dbReference>
<dbReference type="InterPro" id="IPR003594">
    <property type="entry name" value="HATPase_dom"/>
</dbReference>
<dbReference type="EC" id="2.7.13.3" evidence="2"/>
<dbReference type="Proteomes" id="UP000076268">
    <property type="component" value="Unassembled WGS sequence"/>
</dbReference>
<dbReference type="Gene3D" id="3.30.565.10">
    <property type="entry name" value="Histidine kinase-like ATPase, C-terminal domain"/>
    <property type="match status" value="1"/>
</dbReference>
<accession>A0A154BMS4</accession>
<reference evidence="10 11" key="1">
    <citation type="submission" date="2016-02" db="EMBL/GenBank/DDBJ databases">
        <title>Anaerosporomusa subterraneum gen. nov., sp. nov., a spore-forming obligate anaerobe isolated from saprolite.</title>
        <authorList>
            <person name="Choi J.K."/>
            <person name="Shah M."/>
            <person name="Yee N."/>
        </authorList>
    </citation>
    <scope>NUCLEOTIDE SEQUENCE [LARGE SCALE GENOMIC DNA]</scope>
    <source>
        <strain evidence="10 11">RU4</strain>
    </source>
</reference>
<dbReference type="Gene3D" id="3.30.450.20">
    <property type="entry name" value="PAS domain"/>
    <property type="match status" value="1"/>
</dbReference>
<dbReference type="Pfam" id="PF12282">
    <property type="entry name" value="GAF_PdtaS"/>
    <property type="match status" value="1"/>
</dbReference>
<keyword evidence="11" id="KW-1185">Reference proteome</keyword>
<dbReference type="SMART" id="SM00911">
    <property type="entry name" value="HWE_HK"/>
    <property type="match status" value="1"/>
</dbReference>
<dbReference type="SUPFAM" id="SSF55874">
    <property type="entry name" value="ATPase domain of HSP90 chaperone/DNA topoisomerase II/histidine kinase"/>
    <property type="match status" value="1"/>
</dbReference>
<dbReference type="Pfam" id="PF07568">
    <property type="entry name" value="HisKA_2"/>
    <property type="match status" value="1"/>
</dbReference>